<proteinExistence type="predicted"/>
<protein>
    <submittedName>
        <fullName evidence="4">Tetratricopeptide repeat protein</fullName>
    </submittedName>
</protein>
<keyword evidence="1" id="KW-0677">Repeat</keyword>
<dbReference type="SUPFAM" id="SSF48452">
    <property type="entry name" value="TPR-like"/>
    <property type="match status" value="2"/>
</dbReference>
<dbReference type="InterPro" id="IPR051012">
    <property type="entry name" value="CellSynth/LPSAsmb/PSIAsmb"/>
</dbReference>
<evidence type="ECO:0000313" key="4">
    <source>
        <dbReference type="EMBL" id="RKH72238.1"/>
    </source>
</evidence>
<comment type="caution">
    <text evidence="4">The sequence shown here is derived from an EMBL/GenBank/DDBJ whole genome shotgun (WGS) entry which is preliminary data.</text>
</comment>
<keyword evidence="2 3" id="KW-0802">TPR repeat</keyword>
<sequence length="371" mass="40831">MGRERVAMGFWDKLFGRGNVVREQREPEKSPLEARVARLLEEGVQLASRQSYDAAAERFNAVLVLAPDHPLALVNLAGIAQDRSHQEEQGANRPEVIARLDREAAELFERALAVAPSLSVGVRTPVLIRLGRLHRLLGEHEKSRDTLLRVARDAEASAQDRQTAREELTTTHARLLGFPERNPSEAEAKRYARLWQEATTPIKGLLGDDMDRPLSQAEVRRFETARPLLQQALDLIPENWAAAWTLGMVERRLGNEARSLECFIRAFELNPYNPDVSREASISAGLAGRMEDAVRFSEAALDVDPADAGLVANLALNLLLAGRAAEALPHAKEAVARAPKDRVSQAVLALTEQVASGALSVEQARKKALGR</sequence>
<dbReference type="Pfam" id="PF13432">
    <property type="entry name" value="TPR_16"/>
    <property type="match status" value="1"/>
</dbReference>
<evidence type="ECO:0000313" key="5">
    <source>
        <dbReference type="Proteomes" id="UP000282656"/>
    </source>
</evidence>
<dbReference type="InterPro" id="IPR011990">
    <property type="entry name" value="TPR-like_helical_dom_sf"/>
</dbReference>
<organism evidence="4 5">
    <name type="scientific">Corallococcus interemptor</name>
    <dbReference type="NCBI Taxonomy" id="2316720"/>
    <lineage>
        <taxon>Bacteria</taxon>
        <taxon>Pseudomonadati</taxon>
        <taxon>Myxococcota</taxon>
        <taxon>Myxococcia</taxon>
        <taxon>Myxococcales</taxon>
        <taxon>Cystobacterineae</taxon>
        <taxon>Myxococcaceae</taxon>
        <taxon>Corallococcus</taxon>
    </lineage>
</organism>
<dbReference type="EMBL" id="RAWM01000009">
    <property type="protein sequence ID" value="RKH72238.1"/>
    <property type="molecule type" value="Genomic_DNA"/>
</dbReference>
<keyword evidence="5" id="KW-1185">Reference proteome</keyword>
<evidence type="ECO:0000256" key="2">
    <source>
        <dbReference type="ARBA" id="ARBA00022803"/>
    </source>
</evidence>
<name>A0A3A8QWZ3_9BACT</name>
<evidence type="ECO:0000256" key="1">
    <source>
        <dbReference type="ARBA" id="ARBA00022737"/>
    </source>
</evidence>
<feature type="repeat" description="TPR" evidence="3">
    <location>
        <begin position="240"/>
        <end position="273"/>
    </location>
</feature>
<evidence type="ECO:0000256" key="3">
    <source>
        <dbReference type="PROSITE-ProRule" id="PRU00339"/>
    </source>
</evidence>
<dbReference type="InterPro" id="IPR019734">
    <property type="entry name" value="TPR_rpt"/>
</dbReference>
<dbReference type="Gene3D" id="1.25.40.10">
    <property type="entry name" value="Tetratricopeptide repeat domain"/>
    <property type="match status" value="3"/>
</dbReference>
<accession>A0A3A8QWZ3</accession>
<dbReference type="AlphaFoldDB" id="A0A3A8QWZ3"/>
<reference evidence="5" key="1">
    <citation type="submission" date="2018-09" db="EMBL/GenBank/DDBJ databases">
        <authorList>
            <person name="Livingstone P.G."/>
            <person name="Whitworth D.E."/>
        </authorList>
    </citation>
    <scope>NUCLEOTIDE SEQUENCE [LARGE SCALE GENOMIC DNA]</scope>
    <source>
        <strain evidence="5">AB047A</strain>
    </source>
</reference>
<gene>
    <name evidence="4" type="ORF">D7X96_05330</name>
</gene>
<dbReference type="PANTHER" id="PTHR45586:SF1">
    <property type="entry name" value="LIPOPOLYSACCHARIDE ASSEMBLY PROTEIN B"/>
    <property type="match status" value="1"/>
</dbReference>
<dbReference type="Proteomes" id="UP000282656">
    <property type="component" value="Unassembled WGS sequence"/>
</dbReference>
<dbReference type="SMART" id="SM00028">
    <property type="entry name" value="TPR"/>
    <property type="match status" value="4"/>
</dbReference>
<dbReference type="PROSITE" id="PS50005">
    <property type="entry name" value="TPR"/>
    <property type="match status" value="1"/>
</dbReference>
<dbReference type="PANTHER" id="PTHR45586">
    <property type="entry name" value="TPR REPEAT-CONTAINING PROTEIN PA4667"/>
    <property type="match status" value="1"/>
</dbReference>